<dbReference type="Proteomes" id="UP000283530">
    <property type="component" value="Unassembled WGS sequence"/>
</dbReference>
<dbReference type="EC" id="3.1.3.48" evidence="2"/>
<keyword evidence="3 9" id="KW-0479">Metal-binding</keyword>
<feature type="binding site" evidence="9">
    <location>
        <position position="40"/>
    </location>
    <ligand>
        <name>Mg(2+)</name>
        <dbReference type="ChEBI" id="CHEBI:18420"/>
    </ligand>
</feature>
<evidence type="ECO:0000256" key="1">
    <source>
        <dbReference type="ARBA" id="ARBA00010501"/>
    </source>
</evidence>
<dbReference type="SFLD" id="SFLDS00003">
    <property type="entry name" value="Haloacid_Dehalogenase"/>
    <property type="match status" value="1"/>
</dbReference>
<dbReference type="GO" id="GO:0005634">
    <property type="term" value="C:nucleus"/>
    <property type="evidence" value="ECO:0007669"/>
    <property type="project" value="TreeGrafter"/>
</dbReference>
<gene>
    <name evidence="11" type="ORF">CKAN_01633400</name>
</gene>
<evidence type="ECO:0000256" key="4">
    <source>
        <dbReference type="ARBA" id="ARBA00022801"/>
    </source>
</evidence>
<dbReference type="PANTHER" id="PTHR10190:SF16">
    <property type="entry name" value="DEVELOPMENTAL PROTEIN EYES ABSENT"/>
    <property type="match status" value="1"/>
</dbReference>
<sequence length="307" mass="35474">MHKSAKMDEPSDSTSMSHDQKEKGSLEKATNEKLNVYIWDMDETIILLKSLLNGTYAMAFNGSKDVQKGIEIGKRWETRILQACDEFFFYEQIENYNEPFLDSLREYDDVRDLSDYDFSKDDYGPPYDDPNKRKLAYRHRMIGQKYEQGLHDVLDHEMIKVWDDLYELTDAYTDRWLSSESDAVSTDVKCQNLNVLVTSGSLIPTLVKCLLFRLDDLITHGNIYSSWEVGKLRCFSWIKERFGGPGVQFCVIGDGPEECEAAQFMKWPFIRINLRPNGTHRFPGLTTEAINRRISAFYGIDANNGDS</sequence>
<dbReference type="Gene3D" id="3.40.50.12350">
    <property type="match status" value="1"/>
</dbReference>
<comment type="similarity">
    <text evidence="1">Belongs to the HAD-like hydrolase superfamily. EYA family.</text>
</comment>
<dbReference type="InterPro" id="IPR038102">
    <property type="entry name" value="EYA_dom_sf"/>
</dbReference>
<name>A0A3S3NVG2_9MAGN</name>
<keyword evidence="4" id="KW-0378">Hydrolase</keyword>
<dbReference type="GO" id="GO:0045739">
    <property type="term" value="P:positive regulation of DNA repair"/>
    <property type="evidence" value="ECO:0007669"/>
    <property type="project" value="TreeGrafter"/>
</dbReference>
<dbReference type="GO" id="GO:0046872">
    <property type="term" value="F:metal ion binding"/>
    <property type="evidence" value="ECO:0007669"/>
    <property type="project" value="UniProtKB-KW"/>
</dbReference>
<evidence type="ECO:0000256" key="5">
    <source>
        <dbReference type="ARBA" id="ARBA00022842"/>
    </source>
</evidence>
<evidence type="ECO:0000313" key="12">
    <source>
        <dbReference type="Proteomes" id="UP000283530"/>
    </source>
</evidence>
<dbReference type="NCBIfam" id="TIGR01658">
    <property type="entry name" value="EYA-cons_domain"/>
    <property type="match status" value="1"/>
</dbReference>
<dbReference type="PANTHER" id="PTHR10190">
    <property type="entry name" value="EYES ABSENT"/>
    <property type="match status" value="1"/>
</dbReference>
<evidence type="ECO:0000256" key="2">
    <source>
        <dbReference type="ARBA" id="ARBA00013064"/>
    </source>
</evidence>
<comment type="cofactor">
    <cofactor evidence="9">
        <name>Mg(2+)</name>
        <dbReference type="ChEBI" id="CHEBI:18420"/>
    </cofactor>
    <text evidence="9">Binds 1 Mg(2+) ion per subunit.</text>
</comment>
<keyword evidence="6" id="KW-0904">Protein phosphatase</keyword>
<dbReference type="OrthoDB" id="167668at2759"/>
<dbReference type="STRING" id="337451.A0A3S3NVG2"/>
<dbReference type="GO" id="GO:0004725">
    <property type="term" value="F:protein tyrosine phosphatase activity"/>
    <property type="evidence" value="ECO:0007669"/>
    <property type="project" value="UniProtKB-EC"/>
</dbReference>
<organism evidence="11 12">
    <name type="scientific">Cinnamomum micranthum f. kanehirae</name>
    <dbReference type="NCBI Taxonomy" id="337451"/>
    <lineage>
        <taxon>Eukaryota</taxon>
        <taxon>Viridiplantae</taxon>
        <taxon>Streptophyta</taxon>
        <taxon>Embryophyta</taxon>
        <taxon>Tracheophyta</taxon>
        <taxon>Spermatophyta</taxon>
        <taxon>Magnoliopsida</taxon>
        <taxon>Magnoliidae</taxon>
        <taxon>Laurales</taxon>
        <taxon>Lauraceae</taxon>
        <taxon>Cinnamomum</taxon>
    </lineage>
</organism>
<feature type="binding site" evidence="9">
    <location>
        <position position="254"/>
    </location>
    <ligand>
        <name>Mg(2+)</name>
        <dbReference type="ChEBI" id="CHEBI:18420"/>
    </ligand>
</feature>
<feature type="region of interest" description="Disordered" evidence="10">
    <location>
        <begin position="1"/>
        <end position="26"/>
    </location>
</feature>
<reference evidence="11 12" key="1">
    <citation type="journal article" date="2019" name="Nat. Plants">
        <title>Stout camphor tree genome fills gaps in understanding of flowering plant genome evolution.</title>
        <authorList>
            <person name="Chaw S.M."/>
            <person name="Liu Y.C."/>
            <person name="Wu Y.W."/>
            <person name="Wang H.Y."/>
            <person name="Lin C.I."/>
            <person name="Wu C.S."/>
            <person name="Ke H.M."/>
            <person name="Chang L.Y."/>
            <person name="Hsu C.Y."/>
            <person name="Yang H.T."/>
            <person name="Sudianto E."/>
            <person name="Hsu M.H."/>
            <person name="Wu K.P."/>
            <person name="Wang L.N."/>
            <person name="Leebens-Mack J.H."/>
            <person name="Tsai I.J."/>
        </authorList>
    </citation>
    <scope>NUCLEOTIDE SEQUENCE [LARGE SCALE GENOMIC DNA]</scope>
    <source>
        <strain evidence="12">cv. Chaw 1501</strain>
        <tissue evidence="11">Young leaves</tissue>
    </source>
</reference>
<comment type="catalytic activity">
    <reaction evidence="7">
        <text>O-phospho-L-tyrosyl-[protein] + H2O = L-tyrosyl-[protein] + phosphate</text>
        <dbReference type="Rhea" id="RHEA:10684"/>
        <dbReference type="Rhea" id="RHEA-COMP:10136"/>
        <dbReference type="Rhea" id="RHEA-COMP:20101"/>
        <dbReference type="ChEBI" id="CHEBI:15377"/>
        <dbReference type="ChEBI" id="CHEBI:43474"/>
        <dbReference type="ChEBI" id="CHEBI:46858"/>
        <dbReference type="ChEBI" id="CHEBI:61978"/>
        <dbReference type="EC" id="3.1.3.48"/>
    </reaction>
</comment>
<keyword evidence="5 9" id="KW-0460">Magnesium</keyword>
<accession>A0A3S3NVG2</accession>
<evidence type="ECO:0000256" key="3">
    <source>
        <dbReference type="ARBA" id="ARBA00022723"/>
    </source>
</evidence>
<evidence type="ECO:0000256" key="10">
    <source>
        <dbReference type="SAM" id="MobiDB-lite"/>
    </source>
</evidence>
<dbReference type="InterPro" id="IPR028472">
    <property type="entry name" value="EYA"/>
</dbReference>
<evidence type="ECO:0000256" key="6">
    <source>
        <dbReference type="ARBA" id="ARBA00022912"/>
    </source>
</evidence>
<dbReference type="SFLD" id="SFLDG01129">
    <property type="entry name" value="C1.5:_HAD__Beta-PGM__Phosphata"/>
    <property type="match status" value="1"/>
</dbReference>
<feature type="active site" description="Proton donor" evidence="8">
    <location>
        <position position="42"/>
    </location>
</feature>
<feature type="active site" description="Nucleophile" evidence="8">
    <location>
        <position position="40"/>
    </location>
</feature>
<dbReference type="EMBL" id="QPKB01000006">
    <property type="protein sequence ID" value="RWR87393.1"/>
    <property type="molecule type" value="Genomic_DNA"/>
</dbReference>
<comment type="caution">
    <text evidence="11">The sequence shown here is derived from an EMBL/GenBank/DDBJ whole genome shotgun (WGS) entry which is preliminary data.</text>
</comment>
<evidence type="ECO:0000313" key="11">
    <source>
        <dbReference type="EMBL" id="RWR87393.1"/>
    </source>
</evidence>
<evidence type="ECO:0000256" key="7">
    <source>
        <dbReference type="ARBA" id="ARBA00051722"/>
    </source>
</evidence>
<keyword evidence="12" id="KW-1185">Reference proteome</keyword>
<evidence type="ECO:0000256" key="9">
    <source>
        <dbReference type="PIRSR" id="PIRSR628472-2"/>
    </source>
</evidence>
<feature type="binding site" evidence="9">
    <location>
        <position position="42"/>
    </location>
    <ligand>
        <name>Mg(2+)</name>
        <dbReference type="ChEBI" id="CHEBI:18420"/>
    </ligand>
</feature>
<proteinExistence type="inferred from homology"/>
<evidence type="ECO:0000256" key="8">
    <source>
        <dbReference type="PIRSR" id="PIRSR628472-1"/>
    </source>
</evidence>
<dbReference type="InterPro" id="IPR036412">
    <property type="entry name" value="HAD-like_sf"/>
</dbReference>
<dbReference type="SUPFAM" id="SSF56784">
    <property type="entry name" value="HAD-like"/>
    <property type="match status" value="1"/>
</dbReference>
<dbReference type="AlphaFoldDB" id="A0A3S3NVG2"/>
<dbReference type="GO" id="GO:0030154">
    <property type="term" value="P:cell differentiation"/>
    <property type="evidence" value="ECO:0007669"/>
    <property type="project" value="TreeGrafter"/>
</dbReference>
<dbReference type="InterPro" id="IPR006545">
    <property type="entry name" value="EYA_dom"/>
</dbReference>
<protein>
    <recommendedName>
        <fullName evidence="2">protein-tyrosine-phosphatase</fullName>
        <ecNumber evidence="2">3.1.3.48</ecNumber>
    </recommendedName>
</protein>